<feature type="domain" description="DUF1722" evidence="1">
    <location>
        <begin position="203"/>
        <end position="319"/>
    </location>
</feature>
<evidence type="ECO:0000313" key="2">
    <source>
        <dbReference type="EMBL" id="NJP00461.1"/>
    </source>
</evidence>
<dbReference type="Pfam" id="PF08349">
    <property type="entry name" value="DUF1722"/>
    <property type="match status" value="1"/>
</dbReference>
<dbReference type="PANTHER" id="PTHR30087">
    <property type="entry name" value="INNER MEMBRANE PROTEIN"/>
    <property type="match status" value="1"/>
</dbReference>
<organism evidence="2 3">
    <name type="scientific">Pseudomonas quercus</name>
    <dbReference type="NCBI Taxonomy" id="2722792"/>
    <lineage>
        <taxon>Bacteria</taxon>
        <taxon>Pseudomonadati</taxon>
        <taxon>Pseudomonadota</taxon>
        <taxon>Gammaproteobacteria</taxon>
        <taxon>Pseudomonadales</taxon>
        <taxon>Pseudomonadaceae</taxon>
        <taxon>Pseudomonas</taxon>
    </lineage>
</organism>
<dbReference type="Pfam" id="PF04463">
    <property type="entry name" value="2-thiour_desulf"/>
    <property type="match status" value="1"/>
</dbReference>
<proteinExistence type="predicted"/>
<dbReference type="PANTHER" id="PTHR30087:SF0">
    <property type="entry name" value="INNER MEMBRANE PROTEIN"/>
    <property type="match status" value="1"/>
</dbReference>
<evidence type="ECO:0000259" key="1">
    <source>
        <dbReference type="Pfam" id="PF08349"/>
    </source>
</evidence>
<gene>
    <name evidence="2" type="ORF">HBH25_06240</name>
</gene>
<dbReference type="RefSeq" id="WP_168082601.1">
    <property type="nucleotide sequence ID" value="NZ_JAAVJI010000002.1"/>
</dbReference>
<dbReference type="InterPro" id="IPR017087">
    <property type="entry name" value="UCP037004"/>
</dbReference>
<dbReference type="InterPro" id="IPR007553">
    <property type="entry name" value="2-thiour_desulf"/>
</dbReference>
<reference evidence="2 3" key="1">
    <citation type="submission" date="2020-03" db="EMBL/GenBank/DDBJ databases">
        <authorList>
            <person name="Wang L."/>
            <person name="He N."/>
            <person name="Li Y."/>
            <person name="Fang Y."/>
            <person name="Zhang F."/>
        </authorList>
    </citation>
    <scope>NUCLEOTIDE SEQUENCE [LARGE SCALE GENOMIC DNA]</scope>
    <source>
        <strain evidence="3">hsmgli-8</strain>
    </source>
</reference>
<dbReference type="Proteomes" id="UP000746535">
    <property type="component" value="Unassembled WGS sequence"/>
</dbReference>
<comment type="caution">
    <text evidence="2">The sequence shown here is derived from an EMBL/GenBank/DDBJ whole genome shotgun (WGS) entry which is preliminary data.</text>
</comment>
<dbReference type="PIRSF" id="PIRSF037004">
    <property type="entry name" value="UCP037004"/>
    <property type="match status" value="1"/>
</dbReference>
<dbReference type="InterPro" id="IPR013560">
    <property type="entry name" value="DUF1722"/>
</dbReference>
<protein>
    <submittedName>
        <fullName evidence="2">DUF1722 domain-containing protein</fullName>
    </submittedName>
</protein>
<keyword evidence="3" id="KW-1185">Reference proteome</keyword>
<accession>A0ABX0YE21</accession>
<evidence type="ECO:0000313" key="3">
    <source>
        <dbReference type="Proteomes" id="UP000746535"/>
    </source>
</evidence>
<name>A0ABX0YE21_9PSED</name>
<dbReference type="EMBL" id="JAAVJI010000002">
    <property type="protein sequence ID" value="NJP00461.1"/>
    <property type="molecule type" value="Genomic_DNA"/>
</dbReference>
<sequence length="328" mass="36316">MRDFSTDLPPLPEGFRPKLGISACLVGEEVRYNGGHKTSRYCTQVLGEYVDFAPVCPEMAVGLGVPREPIRLVGDPEAPKALGSVNPSLDVTAPLLRYGEQMAAELGDISGYIFMHKSPSCGLERVKVYRENGVTQMQGGRGLFAQAFCAARPDLPVEEDGRLCDPVLRENFLVRVYAYAHWQHLLASGLTKGRLLAFHARYKYQLMANNPEQYKALGHLLGAMGQLDVEQVAPQYFSQLMAALRRCATRGTHTNVLQHIAGYLNGVLDAAGRQELQGLITQYREGTVPLVVPLTLLKHLFRLNPHPYIAAQVYLQPHPEKLSLRNAI</sequence>